<gene>
    <name evidence="1" type="ORF">ELQ90_10295</name>
</gene>
<dbReference type="Proteomes" id="UP000288547">
    <property type="component" value="Unassembled WGS sequence"/>
</dbReference>
<organism evidence="1 2">
    <name type="scientific">Labedella phragmitis</name>
    <dbReference type="NCBI Taxonomy" id="2498849"/>
    <lineage>
        <taxon>Bacteria</taxon>
        <taxon>Bacillati</taxon>
        <taxon>Actinomycetota</taxon>
        <taxon>Actinomycetes</taxon>
        <taxon>Micrococcales</taxon>
        <taxon>Microbacteriaceae</taxon>
        <taxon>Labedella</taxon>
    </lineage>
</organism>
<keyword evidence="2" id="KW-1185">Reference proteome</keyword>
<dbReference type="EMBL" id="RZNB01000003">
    <property type="protein sequence ID" value="RWZ51162.1"/>
    <property type="molecule type" value="Genomic_DNA"/>
</dbReference>
<dbReference type="RefSeq" id="WP_128495153.1">
    <property type="nucleotide sequence ID" value="NZ_RZNB01000003.1"/>
</dbReference>
<accession>A0A444PTI3</accession>
<dbReference type="OrthoDB" id="5082788at2"/>
<evidence type="ECO:0000313" key="2">
    <source>
        <dbReference type="Proteomes" id="UP000288547"/>
    </source>
</evidence>
<evidence type="ECO:0000313" key="1">
    <source>
        <dbReference type="EMBL" id="RWZ51162.1"/>
    </source>
</evidence>
<sequence>MNHTLILGGRSFPLDPSLDRELLEREVAEVARNGGGFIPMRLADGGRLSCLVTPGVPLAIEEASPIEISDEVGHSPALISRRLQAVPPPSSHAG</sequence>
<name>A0A444PTI3_9MICO</name>
<protein>
    <submittedName>
        <fullName evidence="1">Uncharacterized protein</fullName>
    </submittedName>
</protein>
<reference evidence="1 2" key="1">
    <citation type="submission" date="2018-12" db="EMBL/GenBank/DDBJ databases">
        <authorList>
            <person name="Li F."/>
        </authorList>
    </citation>
    <scope>NUCLEOTIDE SEQUENCE [LARGE SCALE GENOMIC DNA]</scope>
    <source>
        <strain evidence="1 2">11W25H-1</strain>
    </source>
</reference>
<comment type="caution">
    <text evidence="1">The sequence shown here is derived from an EMBL/GenBank/DDBJ whole genome shotgun (WGS) entry which is preliminary data.</text>
</comment>
<proteinExistence type="predicted"/>
<dbReference type="AlphaFoldDB" id="A0A444PTI3"/>